<feature type="domain" description="Aminoacyl-tRNA synthetase class Ia" evidence="10">
    <location>
        <begin position="53"/>
        <end position="695"/>
    </location>
</feature>
<dbReference type="Pfam" id="PF08264">
    <property type="entry name" value="Anticodon_1"/>
    <property type="match status" value="1"/>
</dbReference>
<comment type="similarity">
    <text evidence="8">Belongs to the class-I aminoacyl-tRNA synthetase family.</text>
</comment>
<keyword evidence="5 8" id="KW-0648">Protein biosynthesis</keyword>
<sequence length="1119" mass="122897">MPERLPDHYDPNAVEQTVKAHWTDADAFPGVDAPAETSHAYEYAKRRAVERGDERDREPFYFLDGPPFTSGRMHVGNAWGKVLKDALLRYHRMQGRAVLARPGYDTHGLPVEVNVEADHEFETKRAVEEYGVDRFVDECRAFVDEQRAVMDEEFRDLAVWMDWDDVYQTMDAEYVDTVWDAFAALFERGLVERGDQVVNTCPRCETAVSDSRLEYADRTVDAVYVGFPLVDGGGDREGERSKPSERASGDGGAASRDGTLVAWTTTPWTVVGNQFVAVDERGEYAAVEVDDGAVAGRADRVDRAADGPLYLAAERVDAVMAALGVAEDDFTVVETLPGSDLVGATYRHPLAERLPDYPTPRGTVADAHYVETDGDGTGLVHSAPGFGHEDFERAREADLDLPAYSPVDLDGRFTDEAGPFAGLSVHSEGRTAVAEALDEAGALLGRERFTHEYPQCPRCDTDVVMRAAEQWLVRVTDLKADLLEAVEETTWYPVEARDGRFHNTVENAPDWNVSRQRYWGSPLPVWHCEDCDRDTVVSSRADLAERAGLDAVPEDPHRPVVDEVTVPCPDCGGEAERVGDVLDVWFDSAVASWASLRERPSENPRPGDWPADLVVEGNDQTRGWFLMQLYLGVAFAGRAPYEEVLMHGWALLDGEGMSKSRGHVLRPPEVAASHGRDALRAHLLGHEQQGQDVTMTSEMTGVETTRERFDVVWNVVRFAAMFMAEDGYRPAVDLAVDADDRRVADEWVLARLREVTERATAGFEDREPNAALDAVLDFLVEDVSRYYVQTVRDRVWAPDSTADKRAAYDALGTVLGVCVRLLAPFAPHLAERLYRALDGPADAEEPTVHATEWPDADALGLPNDPALVERVGALRAVEGAVATARQEMGRKHRWPVAEVVVETDDETVAEAVDTHRELLADRTNAESVALTDRYPARERVVVPEMDALGPAFRDDAGAVADAVEGRPAEALPLTVAVDGTDYAVSAEQVSVAERVPDGVRRVPFGGGTVYVDESLGERLRGEGLVRDVTRRAQEMRADLGLAVDERVRLAVVTGDDALAAAVGDHADELRRAVRVDDLSVRDDGAVDDGDAAGYARTREWAVDGATVTLAMEPTGDSRV</sequence>
<dbReference type="InterPro" id="IPR002301">
    <property type="entry name" value="Ile-tRNA-ligase"/>
</dbReference>
<dbReference type="GO" id="GO:0006428">
    <property type="term" value="P:isoleucyl-tRNA aminoacylation"/>
    <property type="evidence" value="ECO:0007669"/>
    <property type="project" value="UniProtKB-UniRule"/>
</dbReference>
<dbReference type="Gene3D" id="1.10.730.10">
    <property type="entry name" value="Isoleucyl-tRNA Synthetase, Domain 1"/>
    <property type="match status" value="1"/>
</dbReference>
<dbReference type="InterPro" id="IPR009080">
    <property type="entry name" value="tRNAsynth_Ia_anticodon-bd"/>
</dbReference>
<dbReference type="GO" id="GO:0004822">
    <property type="term" value="F:isoleucine-tRNA ligase activity"/>
    <property type="evidence" value="ECO:0007669"/>
    <property type="project" value="UniProtKB-UniRule"/>
</dbReference>
<dbReference type="GeneID" id="60587209"/>
<keyword evidence="6 8" id="KW-0030">Aminoacyl-tRNA synthetase</keyword>
<keyword evidence="2 8" id="KW-0436">Ligase</keyword>
<dbReference type="GO" id="GO:0005524">
    <property type="term" value="F:ATP binding"/>
    <property type="evidence" value="ECO:0007669"/>
    <property type="project" value="UniProtKB-KW"/>
</dbReference>
<evidence type="ECO:0000259" key="11">
    <source>
        <dbReference type="Pfam" id="PF08264"/>
    </source>
</evidence>
<protein>
    <recommendedName>
        <fullName evidence="1 7">Isoleucine--tRNA ligase</fullName>
        <ecNumber evidence="1 7">6.1.1.5</ecNumber>
    </recommendedName>
</protein>
<evidence type="ECO:0000313" key="13">
    <source>
        <dbReference type="Proteomes" id="UP000595001"/>
    </source>
</evidence>
<name>A0A7T3FZC7_9EURY</name>
<evidence type="ECO:0000256" key="7">
    <source>
        <dbReference type="NCBIfam" id="TIGR00392"/>
    </source>
</evidence>
<evidence type="ECO:0000256" key="4">
    <source>
        <dbReference type="ARBA" id="ARBA00022840"/>
    </source>
</evidence>
<dbReference type="OrthoDB" id="30823at2157"/>
<dbReference type="PROSITE" id="PS00178">
    <property type="entry name" value="AA_TRNA_LIGASE_I"/>
    <property type="match status" value="1"/>
</dbReference>
<dbReference type="Pfam" id="PF19302">
    <property type="entry name" value="DUF5915"/>
    <property type="match status" value="1"/>
</dbReference>
<evidence type="ECO:0000259" key="10">
    <source>
        <dbReference type="Pfam" id="PF00133"/>
    </source>
</evidence>
<evidence type="ECO:0000256" key="5">
    <source>
        <dbReference type="ARBA" id="ARBA00022917"/>
    </source>
</evidence>
<feature type="domain" description="Methionyl/Valyl/Leucyl/Isoleucyl-tRNA synthetase anticodon-binding" evidence="11">
    <location>
        <begin position="745"/>
        <end position="899"/>
    </location>
</feature>
<dbReference type="Proteomes" id="UP000595001">
    <property type="component" value="Chromosome"/>
</dbReference>
<dbReference type="InterPro" id="IPR001412">
    <property type="entry name" value="aa-tRNA-synth_I_CS"/>
</dbReference>
<dbReference type="SUPFAM" id="SSF50677">
    <property type="entry name" value="ValRS/IleRS/LeuRS editing domain"/>
    <property type="match status" value="1"/>
</dbReference>
<keyword evidence="4 8" id="KW-0067">ATP-binding</keyword>
<reference evidence="12 13" key="1">
    <citation type="submission" date="2020-12" db="EMBL/GenBank/DDBJ databases">
        <title>Halosimplex halophilum sp. nov. and Halosimplex salinum sp. nov., two new members of the genus Halosimplex.</title>
        <authorList>
            <person name="Cui H.L."/>
        </authorList>
    </citation>
    <scope>NUCLEOTIDE SEQUENCE [LARGE SCALE GENOMIC DNA]</scope>
    <source>
        <strain evidence="12 13">YGH94</strain>
    </source>
</reference>
<dbReference type="Gene3D" id="3.90.740.10">
    <property type="entry name" value="Valyl/Leucyl/Isoleucyl-tRNA synthetase, editing domain"/>
    <property type="match status" value="1"/>
</dbReference>
<evidence type="ECO:0000313" key="12">
    <source>
        <dbReference type="EMBL" id="QPV63416.1"/>
    </source>
</evidence>
<keyword evidence="3 8" id="KW-0547">Nucleotide-binding</keyword>
<dbReference type="InterPro" id="IPR009008">
    <property type="entry name" value="Val/Leu/Ile-tRNA-synth_edit"/>
</dbReference>
<dbReference type="PANTHER" id="PTHR42765">
    <property type="entry name" value="SOLEUCYL-TRNA SYNTHETASE"/>
    <property type="match status" value="1"/>
</dbReference>
<dbReference type="PANTHER" id="PTHR42765:SF1">
    <property type="entry name" value="ISOLEUCINE--TRNA LIGASE, MITOCHONDRIAL"/>
    <property type="match status" value="1"/>
</dbReference>
<evidence type="ECO:0000256" key="6">
    <source>
        <dbReference type="ARBA" id="ARBA00023146"/>
    </source>
</evidence>
<dbReference type="GO" id="GO:0002161">
    <property type="term" value="F:aminoacyl-tRNA deacylase activity"/>
    <property type="evidence" value="ECO:0007669"/>
    <property type="project" value="InterPro"/>
</dbReference>
<dbReference type="InterPro" id="IPR014729">
    <property type="entry name" value="Rossmann-like_a/b/a_fold"/>
</dbReference>
<dbReference type="NCBIfam" id="TIGR00392">
    <property type="entry name" value="ileS"/>
    <property type="match status" value="1"/>
</dbReference>
<dbReference type="RefSeq" id="WP_198062206.1">
    <property type="nucleotide sequence ID" value="NZ_CP065856.1"/>
</dbReference>
<dbReference type="SUPFAM" id="SSF52374">
    <property type="entry name" value="Nucleotidylyl transferase"/>
    <property type="match status" value="1"/>
</dbReference>
<dbReference type="SUPFAM" id="SSF47323">
    <property type="entry name" value="Anticodon-binding domain of a subclass of class I aminoacyl-tRNA synthetases"/>
    <property type="match status" value="1"/>
</dbReference>
<dbReference type="GO" id="GO:0005829">
    <property type="term" value="C:cytosol"/>
    <property type="evidence" value="ECO:0007669"/>
    <property type="project" value="TreeGrafter"/>
</dbReference>
<dbReference type="InterPro" id="IPR013155">
    <property type="entry name" value="M/V/L/I-tRNA-synth_anticd-bd"/>
</dbReference>
<dbReference type="InterPro" id="IPR050081">
    <property type="entry name" value="Ile-tRNA_ligase"/>
</dbReference>
<evidence type="ECO:0000256" key="8">
    <source>
        <dbReference type="RuleBase" id="RU363035"/>
    </source>
</evidence>
<dbReference type="PRINTS" id="PR00984">
    <property type="entry name" value="TRNASYNTHILE"/>
</dbReference>
<gene>
    <name evidence="12" type="ORF">I7X12_01910</name>
</gene>
<evidence type="ECO:0000256" key="2">
    <source>
        <dbReference type="ARBA" id="ARBA00022598"/>
    </source>
</evidence>
<proteinExistence type="inferred from homology"/>
<keyword evidence="13" id="KW-1185">Reference proteome</keyword>
<dbReference type="InterPro" id="IPR002300">
    <property type="entry name" value="aa-tRNA-synth_Ia"/>
</dbReference>
<evidence type="ECO:0000256" key="1">
    <source>
        <dbReference type="ARBA" id="ARBA00013165"/>
    </source>
</evidence>
<dbReference type="AlphaFoldDB" id="A0A7T3FZC7"/>
<dbReference type="Gene3D" id="3.40.50.620">
    <property type="entry name" value="HUPs"/>
    <property type="match status" value="2"/>
</dbReference>
<evidence type="ECO:0000256" key="3">
    <source>
        <dbReference type="ARBA" id="ARBA00022741"/>
    </source>
</evidence>
<evidence type="ECO:0000256" key="9">
    <source>
        <dbReference type="SAM" id="MobiDB-lite"/>
    </source>
</evidence>
<dbReference type="Pfam" id="PF00133">
    <property type="entry name" value="tRNA-synt_1"/>
    <property type="match status" value="1"/>
</dbReference>
<feature type="region of interest" description="Disordered" evidence="9">
    <location>
        <begin position="231"/>
        <end position="258"/>
    </location>
</feature>
<dbReference type="EMBL" id="CP065856">
    <property type="protein sequence ID" value="QPV63416.1"/>
    <property type="molecule type" value="Genomic_DNA"/>
</dbReference>
<feature type="compositionally biased region" description="Basic and acidic residues" evidence="9">
    <location>
        <begin position="233"/>
        <end position="248"/>
    </location>
</feature>
<dbReference type="EC" id="6.1.1.5" evidence="1 7"/>
<dbReference type="KEGG" id="hlt:I7X12_01910"/>
<accession>A0A7T3FZC7</accession>
<organism evidence="12 13">
    <name type="scientific">Halosimplex litoreum</name>
    <dbReference type="NCBI Taxonomy" id="1198301"/>
    <lineage>
        <taxon>Archaea</taxon>
        <taxon>Methanobacteriati</taxon>
        <taxon>Methanobacteriota</taxon>
        <taxon>Stenosarchaea group</taxon>
        <taxon>Halobacteria</taxon>
        <taxon>Halobacteriales</taxon>
        <taxon>Haloarculaceae</taxon>
        <taxon>Halosimplex</taxon>
    </lineage>
</organism>